<dbReference type="InterPro" id="IPR016140">
    <property type="entry name" value="Bifunc_inhib/LTP/seed_store"/>
</dbReference>
<keyword evidence="1" id="KW-0472">Membrane</keyword>
<evidence type="ECO:0000259" key="3">
    <source>
        <dbReference type="Pfam" id="PF14368"/>
    </source>
</evidence>
<keyword evidence="2" id="KW-0732">Signal</keyword>
<dbReference type="AlphaFoldDB" id="A0AAD8PHF5"/>
<proteinExistence type="predicted"/>
<keyword evidence="5" id="KW-1185">Reference proteome</keyword>
<protein>
    <recommendedName>
        <fullName evidence="3">Bifunctional inhibitor/plant lipid transfer protein/seed storage helical domain-containing protein</fullName>
    </recommendedName>
</protein>
<gene>
    <name evidence="4" type="ORF">QYE76_059168</name>
</gene>
<evidence type="ECO:0000313" key="4">
    <source>
        <dbReference type="EMBL" id="KAK1558029.1"/>
    </source>
</evidence>
<comment type="caution">
    <text evidence="4">The sequence shown here is derived from an EMBL/GenBank/DDBJ whole genome shotgun (WGS) entry which is preliminary data.</text>
</comment>
<sequence length="334" mass="35188">MASLLLALLLLSTAPAATATAIGQQQCEPNVLAKHVSAVCAPGKPTTRCCNEVIAIVDLPCLCRVAIKEHVVLAGLNASSMLQLYTSCGGKDSAATADFATGCAGVLAQERKFAPATATTVGGVPSRRVGCESRTLGLEMVNACEMELKSPSSTCCGSMFSVLGHGSSCLCNVSWESVFKLSPLQTKGAFLELHESCGGDIAMASFLHLEDVCAKPTADDKEKVCPPVVAPVTSKIAWVGWGLAVFFFAVLVSLILLLRGSRAVRVYTAERLAGREIGIVEIEDDDDQNVPLRRLPRALPAPAVDNDFMPRFLPARMSDSIRGADIVDAPAQLV</sequence>
<keyword evidence="1" id="KW-0812">Transmembrane</keyword>
<dbReference type="InterPro" id="IPR036312">
    <property type="entry name" value="Bifun_inhib/LTP/seed_sf"/>
</dbReference>
<evidence type="ECO:0000256" key="1">
    <source>
        <dbReference type="SAM" id="Phobius"/>
    </source>
</evidence>
<evidence type="ECO:0000256" key="2">
    <source>
        <dbReference type="SAM" id="SignalP"/>
    </source>
</evidence>
<keyword evidence="1" id="KW-1133">Transmembrane helix</keyword>
<feature type="domain" description="Bifunctional inhibitor/plant lipid transfer protein/seed storage helical" evidence="3">
    <location>
        <begin position="7"/>
        <end position="95"/>
    </location>
</feature>
<feature type="transmembrane region" description="Helical" evidence="1">
    <location>
        <begin position="236"/>
        <end position="258"/>
    </location>
</feature>
<feature type="domain" description="Bifunctional inhibitor/plant lipid transfer protein/seed storage helical" evidence="3">
    <location>
        <begin position="139"/>
        <end position="202"/>
    </location>
</feature>
<dbReference type="EMBL" id="JAUUTY010001432">
    <property type="protein sequence ID" value="KAK1558029.1"/>
    <property type="molecule type" value="Genomic_DNA"/>
</dbReference>
<dbReference type="SUPFAM" id="SSF47699">
    <property type="entry name" value="Bifunctional inhibitor/lipid-transfer protein/seed storage 2S albumin"/>
    <property type="match status" value="1"/>
</dbReference>
<feature type="chain" id="PRO_5041991779" description="Bifunctional inhibitor/plant lipid transfer protein/seed storage helical domain-containing protein" evidence="2">
    <location>
        <begin position="20"/>
        <end position="334"/>
    </location>
</feature>
<dbReference type="Gene3D" id="1.10.110.10">
    <property type="entry name" value="Plant lipid-transfer and hydrophobic proteins"/>
    <property type="match status" value="1"/>
</dbReference>
<reference evidence="4" key="1">
    <citation type="submission" date="2023-07" db="EMBL/GenBank/DDBJ databases">
        <title>A chromosome-level genome assembly of Lolium multiflorum.</title>
        <authorList>
            <person name="Chen Y."/>
            <person name="Copetti D."/>
            <person name="Kolliker R."/>
            <person name="Studer B."/>
        </authorList>
    </citation>
    <scope>NUCLEOTIDE SEQUENCE</scope>
    <source>
        <strain evidence="4">02402/16</strain>
        <tissue evidence="4">Leaf</tissue>
    </source>
</reference>
<feature type="signal peptide" evidence="2">
    <location>
        <begin position="1"/>
        <end position="19"/>
    </location>
</feature>
<name>A0AAD8PHF5_LOLMU</name>
<evidence type="ECO:0000313" key="5">
    <source>
        <dbReference type="Proteomes" id="UP001231189"/>
    </source>
</evidence>
<accession>A0AAD8PHF5</accession>
<organism evidence="4 5">
    <name type="scientific">Lolium multiflorum</name>
    <name type="common">Italian ryegrass</name>
    <name type="synonym">Lolium perenne subsp. multiflorum</name>
    <dbReference type="NCBI Taxonomy" id="4521"/>
    <lineage>
        <taxon>Eukaryota</taxon>
        <taxon>Viridiplantae</taxon>
        <taxon>Streptophyta</taxon>
        <taxon>Embryophyta</taxon>
        <taxon>Tracheophyta</taxon>
        <taxon>Spermatophyta</taxon>
        <taxon>Magnoliopsida</taxon>
        <taxon>Liliopsida</taxon>
        <taxon>Poales</taxon>
        <taxon>Poaceae</taxon>
        <taxon>BOP clade</taxon>
        <taxon>Pooideae</taxon>
        <taxon>Poodae</taxon>
        <taxon>Poeae</taxon>
        <taxon>Poeae Chloroplast Group 2 (Poeae type)</taxon>
        <taxon>Loliodinae</taxon>
        <taxon>Loliinae</taxon>
        <taxon>Lolium</taxon>
    </lineage>
</organism>
<dbReference type="Proteomes" id="UP001231189">
    <property type="component" value="Unassembled WGS sequence"/>
</dbReference>
<dbReference type="Pfam" id="PF14368">
    <property type="entry name" value="LTP_2"/>
    <property type="match status" value="2"/>
</dbReference>